<dbReference type="GO" id="GO:0004061">
    <property type="term" value="F:arylformamidase activity"/>
    <property type="evidence" value="ECO:0007669"/>
    <property type="project" value="InterPro"/>
</dbReference>
<dbReference type="PANTHER" id="PTHR34861">
    <property type="match status" value="1"/>
</dbReference>
<gene>
    <name evidence="3" type="ORF">OC842_006934</name>
</gene>
<name>A0AAN6G7M9_9BASI</name>
<dbReference type="Pfam" id="PF04199">
    <property type="entry name" value="Cyclase"/>
    <property type="match status" value="1"/>
</dbReference>
<dbReference type="InterPro" id="IPR007325">
    <property type="entry name" value="KFase/CYL"/>
</dbReference>
<dbReference type="PANTHER" id="PTHR34861:SF10">
    <property type="entry name" value="CYCLASE"/>
    <property type="match status" value="1"/>
</dbReference>
<dbReference type="GO" id="GO:0019441">
    <property type="term" value="P:L-tryptophan catabolic process to kynurenine"/>
    <property type="evidence" value="ECO:0007669"/>
    <property type="project" value="InterPro"/>
</dbReference>
<accession>A0AAN6G7M9</accession>
<comment type="caution">
    <text evidence="3">The sequence shown here is derived from an EMBL/GenBank/DDBJ whole genome shotgun (WGS) entry which is preliminary data.</text>
</comment>
<reference evidence="3" key="1">
    <citation type="journal article" date="2023" name="PhytoFront">
        <title>Draft Genome Resources of Seven Strains of Tilletia horrida, Causal Agent of Kernel Smut of Rice.</title>
        <authorList>
            <person name="Khanal S."/>
            <person name="Antony Babu S."/>
            <person name="Zhou X.G."/>
        </authorList>
    </citation>
    <scope>NUCLEOTIDE SEQUENCE</scope>
    <source>
        <strain evidence="3">TX3</strain>
    </source>
</reference>
<dbReference type="AlphaFoldDB" id="A0AAN6G7M9"/>
<dbReference type="Proteomes" id="UP001176521">
    <property type="component" value="Unassembled WGS sequence"/>
</dbReference>
<evidence type="ECO:0000313" key="4">
    <source>
        <dbReference type="Proteomes" id="UP001176521"/>
    </source>
</evidence>
<organism evidence="3 4">
    <name type="scientific">Tilletia horrida</name>
    <dbReference type="NCBI Taxonomy" id="155126"/>
    <lineage>
        <taxon>Eukaryota</taxon>
        <taxon>Fungi</taxon>
        <taxon>Dikarya</taxon>
        <taxon>Basidiomycota</taxon>
        <taxon>Ustilaginomycotina</taxon>
        <taxon>Exobasidiomycetes</taxon>
        <taxon>Tilletiales</taxon>
        <taxon>Tilletiaceae</taxon>
        <taxon>Tilletia</taxon>
    </lineage>
</organism>
<feature type="region of interest" description="Disordered" evidence="2">
    <location>
        <begin position="63"/>
        <end position="82"/>
    </location>
</feature>
<dbReference type="InterPro" id="IPR037175">
    <property type="entry name" value="KFase_sf"/>
</dbReference>
<protein>
    <submittedName>
        <fullName evidence="3">Uncharacterized protein</fullName>
    </submittedName>
</protein>
<feature type="region of interest" description="Disordered" evidence="2">
    <location>
        <begin position="1"/>
        <end position="52"/>
    </location>
</feature>
<evidence type="ECO:0000256" key="1">
    <source>
        <dbReference type="ARBA" id="ARBA00007865"/>
    </source>
</evidence>
<dbReference type="EMBL" id="JAPDMQ010000725">
    <property type="protein sequence ID" value="KAK0520959.1"/>
    <property type="molecule type" value="Genomic_DNA"/>
</dbReference>
<proteinExistence type="inferred from homology"/>
<evidence type="ECO:0000313" key="3">
    <source>
        <dbReference type="EMBL" id="KAK0520959.1"/>
    </source>
</evidence>
<sequence length="438" mass="47801">MSNWSSGKGRKITVAIGDPATPQNQQPQSAPAPAPASASAQQQQATSRLAAIDQQLGAIPGSAVESLSRSRPPPSARAHAQRDWKHLPSFGQLPVMDGVPGCAWKLFGHGDQLGTVNLLTDGVVAQAAKEEIKSGTAISLSWPLHLPIQPFFNQAPLLHKLNGAPGGATDTITLSSHAGSRWDGLRSVSLSKNRVYYQGVPAWELEASFQQNPLRAHRPAGEQEDDISLTLGIQHWARHGISGRGVLLDVWGYKLRNAARKSRNRGGKAYDPMTSHAITLQDLKETARAQGVKFRQGDILLIRTGFTNTYYNSTPAQREVWAARRPEDQHFAGVEQGTAVAAWFWDNHFAATASDSPTFECWPPKPSANTGKDGRPRRPDSLRELLMPMMGMPVGVQWDLEALTRHCVRTRRWTFFLTSAPTNVYGATASPPNAFAFF</sequence>
<evidence type="ECO:0000256" key="2">
    <source>
        <dbReference type="SAM" id="MobiDB-lite"/>
    </source>
</evidence>
<dbReference type="SUPFAM" id="SSF102198">
    <property type="entry name" value="Putative cyclase"/>
    <property type="match status" value="1"/>
</dbReference>
<dbReference type="Gene3D" id="3.50.30.50">
    <property type="entry name" value="Putative cyclase"/>
    <property type="match status" value="1"/>
</dbReference>
<comment type="similarity">
    <text evidence="1">Belongs to the Cyclase 1 superfamily.</text>
</comment>
<keyword evidence="4" id="KW-1185">Reference proteome</keyword>
<feature type="compositionally biased region" description="Low complexity" evidence="2">
    <location>
        <begin position="19"/>
        <end position="47"/>
    </location>
</feature>